<dbReference type="Proteomes" id="UP000029431">
    <property type="component" value="Chromosome"/>
</dbReference>
<sequence length="91" mass="9917">MTTSSGLDAQAKSEKQADTDEKELPSTLTLLVLPHHADFFGPPVPSSALHHRRGFSRRAYTGNRSSPRARRPYPSDTVTCTSPAVRLCLAP</sequence>
<dbReference type="KEGG" id="plv:ERIC2_c32540"/>
<proteinExistence type="predicted"/>
<evidence type="ECO:0000313" key="2">
    <source>
        <dbReference type="EMBL" id="AHD06998.1"/>
    </source>
</evidence>
<gene>
    <name evidence="2" type="ORF">ERIC2_c32540</name>
</gene>
<feature type="compositionally biased region" description="Basic and acidic residues" evidence="1">
    <location>
        <begin position="11"/>
        <end position="23"/>
    </location>
</feature>
<name>V9W9Z4_9BACL</name>
<dbReference type="HOGENOM" id="CLU_2424136_0_0_9"/>
<evidence type="ECO:0000256" key="1">
    <source>
        <dbReference type="SAM" id="MobiDB-lite"/>
    </source>
</evidence>
<reference evidence="2 3" key="1">
    <citation type="journal article" date="2014" name="PLoS ONE">
        <title>How to Kill the Honey Bee Larva: Genomic Potential and Virulence Mechanisms of Paenibacillus larvae.</title>
        <authorList>
            <person name="Djukic M."/>
            <person name="Brzuszkiewicz E."/>
            <person name="Funfhaus A."/>
            <person name="Voss J."/>
            <person name="Gollnow K."/>
            <person name="Poppinga L."/>
            <person name="Liesegang H."/>
            <person name="Garcia-Gonzalez E."/>
            <person name="Genersch E."/>
            <person name="Daniel R."/>
        </authorList>
    </citation>
    <scope>NUCLEOTIDE SEQUENCE [LARGE SCALE GENOMIC DNA]</scope>
    <source>
        <strain evidence="2 3">DSM 25430</strain>
    </source>
</reference>
<dbReference type="AlphaFoldDB" id="V9W9Z4"/>
<evidence type="ECO:0000313" key="3">
    <source>
        <dbReference type="Proteomes" id="UP000029431"/>
    </source>
</evidence>
<feature type="region of interest" description="Disordered" evidence="1">
    <location>
        <begin position="44"/>
        <end position="77"/>
    </location>
</feature>
<dbReference type="EMBL" id="CP003355">
    <property type="protein sequence ID" value="AHD06998.1"/>
    <property type="molecule type" value="Genomic_DNA"/>
</dbReference>
<accession>V9W9Z4</accession>
<feature type="region of interest" description="Disordered" evidence="1">
    <location>
        <begin position="1"/>
        <end position="23"/>
    </location>
</feature>
<keyword evidence="3" id="KW-1185">Reference proteome</keyword>
<organism evidence="2 3">
    <name type="scientific">Paenibacillus larvae subsp. larvae DSM 25430</name>
    <dbReference type="NCBI Taxonomy" id="697284"/>
    <lineage>
        <taxon>Bacteria</taxon>
        <taxon>Bacillati</taxon>
        <taxon>Bacillota</taxon>
        <taxon>Bacilli</taxon>
        <taxon>Bacillales</taxon>
        <taxon>Paenibacillaceae</taxon>
        <taxon>Paenibacillus</taxon>
    </lineage>
</organism>
<protein>
    <submittedName>
        <fullName evidence="2">Uncharacterized protein</fullName>
    </submittedName>
</protein>